<dbReference type="Gene3D" id="3.40.50.150">
    <property type="entry name" value="Vaccinia Virus protein VP39"/>
    <property type="match status" value="1"/>
</dbReference>
<dbReference type="InterPro" id="IPR004573">
    <property type="entry name" value="rRNA_ssu_MeTfrase_B"/>
</dbReference>
<feature type="domain" description="SAM-dependent MTase RsmB/NOP-type" evidence="15">
    <location>
        <begin position="170"/>
        <end position="445"/>
    </location>
</feature>
<comment type="function">
    <text evidence="1">Specifically methylates the cytosine at position 967 (m5C967) of 16S rRNA.</text>
</comment>
<dbReference type="InterPro" id="IPR054728">
    <property type="entry name" value="RsmB-like_ferredoxin"/>
</dbReference>
<reference evidence="16 17" key="1">
    <citation type="journal article" date="2019" name="Appl. Microbiol. Biotechnol.">
        <title>Uncovering carbohydrate metabolism through a genotype-phenotype association study of 56 lactic acid bacteria genomes.</title>
        <authorList>
            <person name="Buron-Moles G."/>
            <person name="Chailyan A."/>
            <person name="Dolejs I."/>
            <person name="Forster J."/>
            <person name="Miks M.H."/>
        </authorList>
    </citation>
    <scope>NUCLEOTIDE SEQUENCE [LARGE SCALE GENOMIC DNA]</scope>
    <source>
        <strain evidence="16 17">ATCC 700006</strain>
    </source>
</reference>
<dbReference type="RefSeq" id="WP_133264656.1">
    <property type="nucleotide sequence ID" value="NZ_JAGYGP010000001.1"/>
</dbReference>
<dbReference type="NCBIfam" id="NF011494">
    <property type="entry name" value="PRK14902.1"/>
    <property type="match status" value="1"/>
</dbReference>
<dbReference type="Pfam" id="PF22458">
    <property type="entry name" value="RsmF-B_ferredox"/>
    <property type="match status" value="1"/>
</dbReference>
<feature type="binding site" evidence="14">
    <location>
        <begin position="260"/>
        <end position="266"/>
    </location>
    <ligand>
        <name>S-adenosyl-L-methionine</name>
        <dbReference type="ChEBI" id="CHEBI:59789"/>
    </ligand>
</feature>
<evidence type="ECO:0000256" key="12">
    <source>
        <dbReference type="ARBA" id="ARBA00031088"/>
    </source>
</evidence>
<keyword evidence="9 14" id="KW-0949">S-adenosyl-L-methionine</keyword>
<keyword evidence="7 14" id="KW-0489">Methyltransferase</keyword>
<dbReference type="GO" id="GO:0005737">
    <property type="term" value="C:cytoplasm"/>
    <property type="evidence" value="ECO:0007669"/>
    <property type="project" value="UniProtKB-SubCell"/>
</dbReference>
<accession>A0A4R5N7F7</accession>
<evidence type="ECO:0000256" key="6">
    <source>
        <dbReference type="ARBA" id="ARBA00022552"/>
    </source>
</evidence>
<dbReference type="InterPro" id="IPR029063">
    <property type="entry name" value="SAM-dependent_MTases_sf"/>
</dbReference>
<dbReference type="PANTHER" id="PTHR22807:SF53">
    <property type="entry name" value="RIBOSOMAL RNA SMALL SUBUNIT METHYLTRANSFERASE B-RELATED"/>
    <property type="match status" value="1"/>
</dbReference>
<evidence type="ECO:0000313" key="17">
    <source>
        <dbReference type="Proteomes" id="UP000295681"/>
    </source>
</evidence>
<evidence type="ECO:0000256" key="2">
    <source>
        <dbReference type="ARBA" id="ARBA00004496"/>
    </source>
</evidence>
<dbReference type="InterPro" id="IPR001678">
    <property type="entry name" value="MeTrfase_RsmB-F_NOP2_dom"/>
</dbReference>
<dbReference type="GO" id="GO:0008649">
    <property type="term" value="F:rRNA methyltransferase activity"/>
    <property type="evidence" value="ECO:0007669"/>
    <property type="project" value="InterPro"/>
</dbReference>
<dbReference type="SUPFAM" id="SSF48013">
    <property type="entry name" value="NusB-like"/>
    <property type="match status" value="1"/>
</dbReference>
<feature type="binding site" evidence="14">
    <location>
        <position position="312"/>
    </location>
    <ligand>
        <name>S-adenosyl-L-methionine</name>
        <dbReference type="ChEBI" id="CHEBI:59789"/>
    </ligand>
</feature>
<dbReference type="InterPro" id="IPR049560">
    <property type="entry name" value="MeTrfase_RsmB-F_NOP2_cat"/>
</dbReference>
<dbReference type="FunFam" id="3.40.50.150:FF:000022">
    <property type="entry name" value="Ribosomal RNA small subunit methyltransferase B"/>
    <property type="match status" value="1"/>
</dbReference>
<evidence type="ECO:0000256" key="8">
    <source>
        <dbReference type="ARBA" id="ARBA00022679"/>
    </source>
</evidence>
<evidence type="ECO:0000256" key="9">
    <source>
        <dbReference type="ARBA" id="ARBA00022691"/>
    </source>
</evidence>
<dbReference type="GO" id="GO:0003723">
    <property type="term" value="F:RNA binding"/>
    <property type="evidence" value="ECO:0007669"/>
    <property type="project" value="UniProtKB-UniRule"/>
</dbReference>
<gene>
    <name evidence="16" type="ORF">C5L23_001547</name>
</gene>
<dbReference type="Gene3D" id="1.10.940.10">
    <property type="entry name" value="NusB-like"/>
    <property type="match status" value="1"/>
</dbReference>
<comment type="similarity">
    <text evidence="3 14">Belongs to the class I-like SAM-binding methyltransferase superfamily. RsmB/NOP family.</text>
</comment>
<dbReference type="EMBL" id="PUFI01000015">
    <property type="protein sequence ID" value="TDG67748.1"/>
    <property type="molecule type" value="Genomic_DNA"/>
</dbReference>
<dbReference type="PROSITE" id="PS51686">
    <property type="entry name" value="SAM_MT_RSMB_NOP"/>
    <property type="match status" value="1"/>
</dbReference>
<feature type="active site" description="Nucleophile" evidence="14">
    <location>
        <position position="384"/>
    </location>
</feature>
<dbReference type="InterPro" id="IPR006027">
    <property type="entry name" value="NusB_RsmB_TIM44"/>
</dbReference>
<comment type="subcellular location">
    <subcellularLocation>
        <location evidence="2">Cytoplasm</location>
    </subcellularLocation>
</comment>
<evidence type="ECO:0000256" key="3">
    <source>
        <dbReference type="ARBA" id="ARBA00007494"/>
    </source>
</evidence>
<evidence type="ECO:0000256" key="5">
    <source>
        <dbReference type="ARBA" id="ARBA00022490"/>
    </source>
</evidence>
<evidence type="ECO:0000256" key="7">
    <source>
        <dbReference type="ARBA" id="ARBA00022603"/>
    </source>
</evidence>
<keyword evidence="6" id="KW-0698">rRNA processing</keyword>
<dbReference type="InterPro" id="IPR035926">
    <property type="entry name" value="NusB-like_sf"/>
</dbReference>
<dbReference type="PRINTS" id="PR02008">
    <property type="entry name" value="RCMTFAMILY"/>
</dbReference>
<name>A0A4R5N7F7_9LACO</name>
<dbReference type="NCBIfam" id="TIGR00563">
    <property type="entry name" value="rsmB"/>
    <property type="match status" value="1"/>
</dbReference>
<protein>
    <recommendedName>
        <fullName evidence="4">16S rRNA (cytosine(967)-C(5))-methyltransferase</fullName>
        <ecNumber evidence="4">2.1.1.176</ecNumber>
    </recommendedName>
    <alternativeName>
        <fullName evidence="11">16S rRNA m5C967 methyltransferase</fullName>
    </alternativeName>
    <alternativeName>
        <fullName evidence="12">rRNA (cytosine-C(5)-)-methyltransferase RsmB</fullName>
    </alternativeName>
</protein>
<proteinExistence type="inferred from homology"/>
<evidence type="ECO:0000313" key="16">
    <source>
        <dbReference type="EMBL" id="TDG67748.1"/>
    </source>
</evidence>
<dbReference type="STRING" id="907931.GCA_000165675_00170"/>
<evidence type="ECO:0000259" key="15">
    <source>
        <dbReference type="PROSITE" id="PS51686"/>
    </source>
</evidence>
<sequence length="448" mass="50233">MKIQTNNPRVLAVQTLARVKDGAYSNLQLNQVIKKHDLSDADRRLLTTLVYGVIQHRLTLAYWLEPFVANKKLDDWVRELLYTALFQMQYLDKIPQHAVFNESIEVAKILGHVGIRKFVTGILHDISRKGLRDISAIEDNIEALSVKFSLPIWLIKTLIEQNGLTETQSMLATINDVPRQSVRVNTVLSSVDDVTLSLENEGFSVKKSEVARDALVISGGYVAGTKAYQSGWITIQDESAMLPVESLQLNQHVKTILDAAAAPGGKTTQMAQMISSEASITALDIHQHKVKLIQDNAKRLGVGDRVEALSLDARDVPSHFAHQQFDRILVDAPCSGLGLLRRKPEIRYDKTLADVNHLAELQLEILSAVSQNLAKNGIIVYSTCTILQQENDNVVNLFLKEHPDFELVRTQTAHNLKADREEMTLQIYPHDYHTDGFFVATFQKIDVD</sequence>
<evidence type="ECO:0000256" key="10">
    <source>
        <dbReference type="ARBA" id="ARBA00022884"/>
    </source>
</evidence>
<dbReference type="CDD" id="cd02440">
    <property type="entry name" value="AdoMet_MTases"/>
    <property type="match status" value="1"/>
</dbReference>
<dbReference type="GO" id="GO:0006355">
    <property type="term" value="P:regulation of DNA-templated transcription"/>
    <property type="evidence" value="ECO:0007669"/>
    <property type="project" value="InterPro"/>
</dbReference>
<dbReference type="Proteomes" id="UP000295681">
    <property type="component" value="Unassembled WGS sequence"/>
</dbReference>
<keyword evidence="10 14" id="KW-0694">RNA-binding</keyword>
<dbReference type="PROSITE" id="PS01153">
    <property type="entry name" value="NOL1_NOP2_SUN"/>
    <property type="match status" value="1"/>
</dbReference>
<keyword evidence="17" id="KW-1185">Reference proteome</keyword>
<dbReference type="Pfam" id="PF01029">
    <property type="entry name" value="NusB"/>
    <property type="match status" value="1"/>
</dbReference>
<dbReference type="SUPFAM" id="SSF53335">
    <property type="entry name" value="S-adenosyl-L-methionine-dependent methyltransferases"/>
    <property type="match status" value="1"/>
</dbReference>
<evidence type="ECO:0000256" key="13">
    <source>
        <dbReference type="ARBA" id="ARBA00047283"/>
    </source>
</evidence>
<dbReference type="EC" id="2.1.1.176" evidence="4"/>
<dbReference type="PANTHER" id="PTHR22807">
    <property type="entry name" value="NOP2 YEAST -RELATED NOL1/NOP2/FMU SUN DOMAIN-CONTAINING"/>
    <property type="match status" value="1"/>
</dbReference>
<dbReference type="InterPro" id="IPR023267">
    <property type="entry name" value="RCMT"/>
</dbReference>
<feature type="binding site" evidence="14">
    <location>
        <position position="331"/>
    </location>
    <ligand>
        <name>S-adenosyl-L-methionine</name>
        <dbReference type="ChEBI" id="CHEBI:59789"/>
    </ligand>
</feature>
<comment type="caution">
    <text evidence="16">The sequence shown here is derived from an EMBL/GenBank/DDBJ whole genome shotgun (WGS) entry which is preliminary data.</text>
</comment>
<keyword evidence="5" id="KW-0963">Cytoplasm</keyword>
<dbReference type="AlphaFoldDB" id="A0A4R5N7F7"/>
<evidence type="ECO:0000256" key="11">
    <source>
        <dbReference type="ARBA" id="ARBA00030399"/>
    </source>
</evidence>
<dbReference type="Pfam" id="PF01189">
    <property type="entry name" value="Methyltr_RsmB-F"/>
    <property type="match status" value="1"/>
</dbReference>
<evidence type="ECO:0000256" key="1">
    <source>
        <dbReference type="ARBA" id="ARBA00002724"/>
    </source>
</evidence>
<organism evidence="16 17">
    <name type="scientific">Leuconostoc fallax</name>
    <dbReference type="NCBI Taxonomy" id="1251"/>
    <lineage>
        <taxon>Bacteria</taxon>
        <taxon>Bacillati</taxon>
        <taxon>Bacillota</taxon>
        <taxon>Bacilli</taxon>
        <taxon>Lactobacillales</taxon>
        <taxon>Lactobacillaceae</taxon>
        <taxon>Leuconostoc</taxon>
    </lineage>
</organism>
<comment type="catalytic activity">
    <reaction evidence="13">
        <text>cytidine(967) in 16S rRNA + S-adenosyl-L-methionine = 5-methylcytidine(967) in 16S rRNA + S-adenosyl-L-homocysteine + H(+)</text>
        <dbReference type="Rhea" id="RHEA:42748"/>
        <dbReference type="Rhea" id="RHEA-COMP:10219"/>
        <dbReference type="Rhea" id="RHEA-COMP:10220"/>
        <dbReference type="ChEBI" id="CHEBI:15378"/>
        <dbReference type="ChEBI" id="CHEBI:57856"/>
        <dbReference type="ChEBI" id="CHEBI:59789"/>
        <dbReference type="ChEBI" id="CHEBI:74483"/>
        <dbReference type="ChEBI" id="CHEBI:82748"/>
        <dbReference type="EC" id="2.1.1.176"/>
    </reaction>
</comment>
<feature type="binding site" evidence="14">
    <location>
        <position position="284"/>
    </location>
    <ligand>
        <name>S-adenosyl-L-methionine</name>
        <dbReference type="ChEBI" id="CHEBI:59789"/>
    </ligand>
</feature>
<evidence type="ECO:0000256" key="4">
    <source>
        <dbReference type="ARBA" id="ARBA00012140"/>
    </source>
</evidence>
<keyword evidence="8 14" id="KW-0808">Transferase</keyword>
<evidence type="ECO:0000256" key="14">
    <source>
        <dbReference type="PROSITE-ProRule" id="PRU01023"/>
    </source>
</evidence>
<dbReference type="InterPro" id="IPR018314">
    <property type="entry name" value="RsmB/NOL1/NOP2-like_CS"/>
</dbReference>